<keyword evidence="1" id="KW-0732">Signal</keyword>
<dbReference type="PROSITE" id="PS51257">
    <property type="entry name" value="PROKAR_LIPOPROTEIN"/>
    <property type="match status" value="1"/>
</dbReference>
<dbReference type="AlphaFoldDB" id="A0A423K812"/>
<reference evidence="2 3" key="1">
    <citation type="submission" date="2016-10" db="EMBL/GenBank/DDBJ databases">
        <title>Comparative genome analysis of multiple Pseudomonas spp. focuses on biocontrol and plant growth promoting traits.</title>
        <authorList>
            <person name="Tao X.-Y."/>
            <person name="Taylor C.G."/>
        </authorList>
    </citation>
    <scope>NUCLEOTIDE SEQUENCE [LARGE SCALE GENOMIC DNA]</scope>
    <source>
        <strain evidence="2 3">39A2</strain>
    </source>
</reference>
<feature type="chain" id="PRO_5019121963" evidence="1">
    <location>
        <begin position="23"/>
        <end position="309"/>
    </location>
</feature>
<proteinExistence type="predicted"/>
<sequence>MRKIIALLSVLLMVGCSQQAVIDTTVPIKPFSHVLSGPEVAEELNVLYLRRFPNCNNSDAQPAFLCSGVSLRVTSRDKENIYKVWDPSPTSQLSGGVSFSYLRSDTNFQRFAWDGTNGLIFYPTLAAPAGKIAVQYLCSYPVDAWGWSRNSPCGPYTDFPVESGPCQDTGVTTAEKWIELWSRPSDLQNLRQCSFDVRAQRENLAGPAFYQSVRAKGMLGARGFGEQNEVVVKTWTAGQPDTLPLMAFFYVPGSPASALADARYNQRDFYNTTRSHIIVPIIRLTLPATSTGAVDFSYQEDDQVISAQR</sequence>
<organism evidence="2 3">
    <name type="scientific">Pseudomonas frederiksbergensis</name>
    <dbReference type="NCBI Taxonomy" id="104087"/>
    <lineage>
        <taxon>Bacteria</taxon>
        <taxon>Pseudomonadati</taxon>
        <taxon>Pseudomonadota</taxon>
        <taxon>Gammaproteobacteria</taxon>
        <taxon>Pseudomonadales</taxon>
        <taxon>Pseudomonadaceae</taxon>
        <taxon>Pseudomonas</taxon>
    </lineage>
</organism>
<name>A0A423K812_9PSED</name>
<dbReference type="Proteomes" id="UP000283627">
    <property type="component" value="Unassembled WGS sequence"/>
</dbReference>
<feature type="signal peptide" evidence="1">
    <location>
        <begin position="1"/>
        <end position="22"/>
    </location>
</feature>
<dbReference type="EMBL" id="MOBP01000021">
    <property type="protein sequence ID" value="RON47887.1"/>
    <property type="molecule type" value="Genomic_DNA"/>
</dbReference>
<comment type="caution">
    <text evidence="2">The sequence shown here is derived from an EMBL/GenBank/DDBJ whole genome shotgun (WGS) entry which is preliminary data.</text>
</comment>
<evidence type="ECO:0000256" key="1">
    <source>
        <dbReference type="SAM" id="SignalP"/>
    </source>
</evidence>
<accession>A0A423K812</accession>
<evidence type="ECO:0000313" key="3">
    <source>
        <dbReference type="Proteomes" id="UP000283627"/>
    </source>
</evidence>
<dbReference type="RefSeq" id="WP_123409833.1">
    <property type="nucleotide sequence ID" value="NZ_MOBP01000021.1"/>
</dbReference>
<evidence type="ECO:0000313" key="2">
    <source>
        <dbReference type="EMBL" id="RON47887.1"/>
    </source>
</evidence>
<protein>
    <submittedName>
        <fullName evidence="2">Halovibrin HvnC</fullName>
    </submittedName>
</protein>
<dbReference type="OrthoDB" id="6766953at2"/>
<gene>
    <name evidence="2" type="ORF">BK665_25410</name>
</gene>